<keyword evidence="4" id="KW-1185">Reference proteome</keyword>
<dbReference type="KEGG" id="dae:Dtox_2864"/>
<dbReference type="Pfam" id="PF02719">
    <property type="entry name" value="Polysacc_synt_2"/>
    <property type="match status" value="1"/>
</dbReference>
<evidence type="ECO:0000313" key="4">
    <source>
        <dbReference type="Proteomes" id="UP000002217"/>
    </source>
</evidence>
<evidence type="ECO:0000256" key="1">
    <source>
        <dbReference type="ARBA" id="ARBA00007430"/>
    </source>
</evidence>
<protein>
    <submittedName>
        <fullName evidence="3">Polysaccharide biosynthesis protein CapD</fullName>
    </submittedName>
</protein>
<evidence type="ECO:0000259" key="2">
    <source>
        <dbReference type="Pfam" id="PF02719"/>
    </source>
</evidence>
<reference evidence="3 4" key="1">
    <citation type="journal article" date="2009" name="Stand. Genomic Sci.">
        <title>Complete genome sequence of Desulfotomaculum acetoxidans type strain (5575).</title>
        <authorList>
            <person name="Spring S."/>
            <person name="Lapidus A."/>
            <person name="Schroder M."/>
            <person name="Gleim D."/>
            <person name="Sims D."/>
            <person name="Meincke L."/>
            <person name="Glavina Del Rio T."/>
            <person name="Tice H."/>
            <person name="Copeland A."/>
            <person name="Cheng J.F."/>
            <person name="Lucas S."/>
            <person name="Chen F."/>
            <person name="Nolan M."/>
            <person name="Bruce D."/>
            <person name="Goodwin L."/>
            <person name="Pitluck S."/>
            <person name="Ivanova N."/>
            <person name="Mavromatis K."/>
            <person name="Mikhailova N."/>
            <person name="Pati A."/>
            <person name="Chen A."/>
            <person name="Palaniappan K."/>
            <person name="Land M."/>
            <person name="Hauser L."/>
            <person name="Chang Y.J."/>
            <person name="Jeffries C.D."/>
            <person name="Chain P."/>
            <person name="Saunders E."/>
            <person name="Brettin T."/>
            <person name="Detter J.C."/>
            <person name="Goker M."/>
            <person name="Bristow J."/>
            <person name="Eisen J.A."/>
            <person name="Markowitz V."/>
            <person name="Hugenholtz P."/>
            <person name="Kyrpides N.C."/>
            <person name="Klenk H.P."/>
            <person name="Han C."/>
        </authorList>
    </citation>
    <scope>NUCLEOTIDE SEQUENCE [LARGE SCALE GENOMIC DNA]</scope>
    <source>
        <strain evidence="4">ATCC 49208 / DSM 771 / VKM B-1644</strain>
    </source>
</reference>
<organism evidence="3 4">
    <name type="scientific">Desulfofarcimen acetoxidans (strain ATCC 49208 / DSM 771 / KCTC 5769 / VKM B-1644 / 5575)</name>
    <name type="common">Desulfotomaculum acetoxidans</name>
    <dbReference type="NCBI Taxonomy" id="485916"/>
    <lineage>
        <taxon>Bacteria</taxon>
        <taxon>Bacillati</taxon>
        <taxon>Bacillota</taxon>
        <taxon>Clostridia</taxon>
        <taxon>Eubacteriales</taxon>
        <taxon>Peptococcaceae</taxon>
        <taxon>Desulfofarcimen</taxon>
    </lineage>
</organism>
<dbReference type="STRING" id="485916.Dtox_2864"/>
<accession>C8W2E5</accession>
<dbReference type="PANTHER" id="PTHR43318:SF1">
    <property type="entry name" value="POLYSACCHARIDE BIOSYNTHESIS PROTEIN EPSC-RELATED"/>
    <property type="match status" value="1"/>
</dbReference>
<comment type="similarity">
    <text evidence="1">Belongs to the polysaccharide synthase family.</text>
</comment>
<dbReference type="Gene3D" id="3.40.50.720">
    <property type="entry name" value="NAD(P)-binding Rossmann-like Domain"/>
    <property type="match status" value="2"/>
</dbReference>
<evidence type="ECO:0000313" key="3">
    <source>
        <dbReference type="EMBL" id="ACV63629.1"/>
    </source>
</evidence>
<dbReference type="HOGENOM" id="CLU_013560_5_2_9"/>
<dbReference type="CDD" id="cd05237">
    <property type="entry name" value="UDP_invert_4-6DH_SDR_e"/>
    <property type="match status" value="1"/>
</dbReference>
<dbReference type="InterPro" id="IPR051203">
    <property type="entry name" value="Polysaccharide_Synthase-Rel"/>
</dbReference>
<proteinExistence type="inferred from homology"/>
<dbReference type="InterPro" id="IPR003869">
    <property type="entry name" value="Polysac_CapD-like"/>
</dbReference>
<dbReference type="Pfam" id="PF13727">
    <property type="entry name" value="CoA_binding_3"/>
    <property type="match status" value="1"/>
</dbReference>
<dbReference type="Proteomes" id="UP000002217">
    <property type="component" value="Chromosome"/>
</dbReference>
<dbReference type="EMBL" id="CP001720">
    <property type="protein sequence ID" value="ACV63629.1"/>
    <property type="molecule type" value="Genomic_DNA"/>
</dbReference>
<name>C8W2E5_DESAS</name>
<sequence length="478" mass="52590">MVEYKKKVLIVGAGVAGGIVADVLRQRTESDWQPVGFVDDDVKKQNLYLYGLPVLGNRHRIPAIVQETGVQQIIIAMPSVHGEVVRQIVEICHRTRTQLKILPGIYDLITGKIKISEIREIVVEDLLGRQPVSLNTEEIAGYLTGKVVLITGAGGSIGSELCRQLAVFKPRLLVLLGHGENSIYDIERELQEEYPTLALAAVIADIRDSSQISSIFSQYRPAVIFHAAAHKHVPLMEKNPEEAVKNNIIGTKTIAEAAHMVKAEIFVLISTDKAVNPSSIMGATKRVAEMIIQWMNGKSATKFVGVRFGNVLGSRGSVIPLFKKQIASGGPVTVTHPTMERYFMTIPEAVQLVIQAGSLANGGEVFILDMGKPVSIVELAKNLIRLSGYEPDRDIAIEYTGIRPGEKFSERLYSDQEQVVSTGHKRIFKVVSLKSNFNVLNKMLVSLEDGQFVYSKENIISYLVQVVGLKNQLKGSEL</sequence>
<dbReference type="PANTHER" id="PTHR43318">
    <property type="entry name" value="UDP-N-ACETYLGLUCOSAMINE 4,6-DEHYDRATASE"/>
    <property type="match status" value="1"/>
</dbReference>
<dbReference type="SUPFAM" id="SSF51735">
    <property type="entry name" value="NAD(P)-binding Rossmann-fold domains"/>
    <property type="match status" value="2"/>
</dbReference>
<gene>
    <name evidence="3" type="ordered locus">Dtox_2864</name>
</gene>
<dbReference type="InterPro" id="IPR036291">
    <property type="entry name" value="NAD(P)-bd_dom_sf"/>
</dbReference>
<feature type="domain" description="Polysaccharide biosynthesis protein CapD-like" evidence="2">
    <location>
        <begin position="148"/>
        <end position="430"/>
    </location>
</feature>
<dbReference type="eggNOG" id="COG1086">
    <property type="taxonomic scope" value="Bacteria"/>
</dbReference>
<dbReference type="AlphaFoldDB" id="C8W2E5"/>